<dbReference type="GO" id="GO:0044281">
    <property type="term" value="P:small molecule metabolic process"/>
    <property type="evidence" value="ECO:0007669"/>
    <property type="project" value="UniProtKB-ARBA"/>
</dbReference>
<dbReference type="PANTHER" id="PTHR46470:SF2">
    <property type="entry name" value="GLYCERALDEHYDE 3-PHOSPHATE PHOSPHATASE"/>
    <property type="match status" value="1"/>
</dbReference>
<dbReference type="InterPro" id="IPR023214">
    <property type="entry name" value="HAD_sf"/>
</dbReference>
<sequence>MKKYSLLLFDLDDTLLDNASWFNIGLARTLEIHPATSTVDPLIFLEQVLQPPKSILESFIRREMSPDAFKKARWKNALSHSDIAFDEALIEEIDALFIETSMKYISTNESITSLLIDLLKNYNVAIVTNGLYDPRVKIQQMGLTEIFCNETIFHAERLGFRKPDPQLYEIALNHFGKAPTETLFIGDSWTHDVVGPMNAGMDAIWVNPKGKPQPTDHTPIAIVSDVTEIRRILLLEEEK</sequence>
<keyword evidence="3 5" id="KW-0378">Hydrolase</keyword>
<keyword evidence="6" id="KW-1185">Reference proteome</keyword>
<dbReference type="NCBIfam" id="TIGR01549">
    <property type="entry name" value="HAD-SF-IA-v1"/>
    <property type="match status" value="1"/>
</dbReference>
<protein>
    <submittedName>
        <fullName evidence="5">Putative hydrolase of the HAD superfamily</fullName>
    </submittedName>
</protein>
<dbReference type="SFLD" id="SFLDS00003">
    <property type="entry name" value="Haloacid_Dehalogenase"/>
    <property type="match status" value="1"/>
</dbReference>
<dbReference type="Pfam" id="PF00702">
    <property type="entry name" value="Hydrolase"/>
    <property type="match status" value="1"/>
</dbReference>
<dbReference type="Gene3D" id="3.40.50.1000">
    <property type="entry name" value="HAD superfamily/HAD-like"/>
    <property type="match status" value="1"/>
</dbReference>
<dbReference type="AlphaFoldDB" id="A0A3D9S6X1"/>
<evidence type="ECO:0000313" key="6">
    <source>
        <dbReference type="Proteomes" id="UP000256304"/>
    </source>
</evidence>
<dbReference type="InterPro" id="IPR006439">
    <property type="entry name" value="HAD-SF_hydro_IA"/>
</dbReference>
<dbReference type="InterPro" id="IPR051400">
    <property type="entry name" value="HAD-like_hydrolase"/>
</dbReference>
<evidence type="ECO:0000256" key="2">
    <source>
        <dbReference type="ARBA" id="ARBA00022723"/>
    </source>
</evidence>
<organism evidence="5 6">
    <name type="scientific">Paenibacillus taihuensis</name>
    <dbReference type="NCBI Taxonomy" id="1156355"/>
    <lineage>
        <taxon>Bacteria</taxon>
        <taxon>Bacillati</taxon>
        <taxon>Bacillota</taxon>
        <taxon>Bacilli</taxon>
        <taxon>Bacillales</taxon>
        <taxon>Paenibacillaceae</taxon>
        <taxon>Paenibacillus</taxon>
    </lineage>
</organism>
<dbReference type="Gene3D" id="1.20.120.710">
    <property type="entry name" value="Haloacid dehalogenase hydrolase-like domain"/>
    <property type="match status" value="1"/>
</dbReference>
<keyword evidence="4" id="KW-0460">Magnesium</keyword>
<gene>
    <name evidence="5" type="ORF">A8990_10726</name>
</gene>
<evidence type="ECO:0000256" key="3">
    <source>
        <dbReference type="ARBA" id="ARBA00022801"/>
    </source>
</evidence>
<dbReference type="RefSeq" id="WP_116188445.1">
    <property type="nucleotide sequence ID" value="NZ_QTTN01000007.1"/>
</dbReference>
<evidence type="ECO:0000256" key="1">
    <source>
        <dbReference type="ARBA" id="ARBA00001946"/>
    </source>
</evidence>
<evidence type="ECO:0000256" key="4">
    <source>
        <dbReference type="ARBA" id="ARBA00022842"/>
    </source>
</evidence>
<dbReference type="GO" id="GO:0016791">
    <property type="term" value="F:phosphatase activity"/>
    <property type="evidence" value="ECO:0007669"/>
    <property type="project" value="TreeGrafter"/>
</dbReference>
<dbReference type="SFLD" id="SFLDG01129">
    <property type="entry name" value="C1.5:_HAD__Beta-PGM__Phosphata"/>
    <property type="match status" value="1"/>
</dbReference>
<comment type="caution">
    <text evidence="5">The sequence shown here is derived from an EMBL/GenBank/DDBJ whole genome shotgun (WGS) entry which is preliminary data.</text>
</comment>
<comment type="cofactor">
    <cofactor evidence="1">
        <name>Mg(2+)</name>
        <dbReference type="ChEBI" id="CHEBI:18420"/>
    </cofactor>
</comment>
<reference evidence="5 6" key="1">
    <citation type="submission" date="2018-08" db="EMBL/GenBank/DDBJ databases">
        <title>Genomic Encyclopedia of Type Strains, Phase III (KMG-III): the genomes of soil and plant-associated and newly described type strains.</title>
        <authorList>
            <person name="Whitman W."/>
        </authorList>
    </citation>
    <scope>NUCLEOTIDE SEQUENCE [LARGE SCALE GENOMIC DNA]</scope>
    <source>
        <strain evidence="5 6">CGMCC 1.10966</strain>
    </source>
</reference>
<dbReference type="GO" id="GO:0046872">
    <property type="term" value="F:metal ion binding"/>
    <property type="evidence" value="ECO:0007669"/>
    <property type="project" value="UniProtKB-KW"/>
</dbReference>
<proteinExistence type="predicted"/>
<name>A0A3D9S6X1_9BACL</name>
<dbReference type="OrthoDB" id="25198at2"/>
<dbReference type="Proteomes" id="UP000256304">
    <property type="component" value="Unassembled WGS sequence"/>
</dbReference>
<accession>A0A3D9S6X1</accession>
<dbReference type="SUPFAM" id="SSF56784">
    <property type="entry name" value="HAD-like"/>
    <property type="match status" value="1"/>
</dbReference>
<evidence type="ECO:0000313" key="5">
    <source>
        <dbReference type="EMBL" id="REE88930.1"/>
    </source>
</evidence>
<keyword evidence="2" id="KW-0479">Metal-binding</keyword>
<dbReference type="PANTHER" id="PTHR46470">
    <property type="entry name" value="N-ACYLNEURAMINATE-9-PHOSPHATASE"/>
    <property type="match status" value="1"/>
</dbReference>
<dbReference type="InterPro" id="IPR036412">
    <property type="entry name" value="HAD-like_sf"/>
</dbReference>
<dbReference type="EMBL" id="QTTN01000007">
    <property type="protein sequence ID" value="REE88930.1"/>
    <property type="molecule type" value="Genomic_DNA"/>
</dbReference>